<protein>
    <recommendedName>
        <fullName evidence="4">Molybdopterin molybdenumtransferase</fullName>
        <ecNumber evidence="4">2.10.1.1</ecNumber>
    </recommendedName>
</protein>
<keyword evidence="4" id="KW-0479">Metal-binding</keyword>
<proteinExistence type="inferred from homology"/>
<evidence type="ECO:0000256" key="1">
    <source>
        <dbReference type="ARBA" id="ARBA00002901"/>
    </source>
</evidence>
<dbReference type="KEGG" id="cinf:CINF_0790"/>
<evidence type="ECO:0000313" key="6">
    <source>
        <dbReference type="EMBL" id="QLI05306.1"/>
    </source>
</evidence>
<keyword evidence="4" id="KW-0501">Molybdenum cofactor biosynthesis</keyword>
<dbReference type="InterPro" id="IPR001453">
    <property type="entry name" value="MoaB/Mog_dom"/>
</dbReference>
<dbReference type="AlphaFoldDB" id="A0A7H9CGU2"/>
<name>A0A7H9CGU2_9BACT</name>
<dbReference type="Gene3D" id="3.90.105.10">
    <property type="entry name" value="Molybdopterin biosynthesis moea protein, domain 2"/>
    <property type="match status" value="1"/>
</dbReference>
<dbReference type="Pfam" id="PF00994">
    <property type="entry name" value="MoCF_biosynth"/>
    <property type="match status" value="1"/>
</dbReference>
<dbReference type="InterPro" id="IPR036688">
    <property type="entry name" value="MoeA_C_domain_IV_sf"/>
</dbReference>
<comment type="function">
    <text evidence="1 4">Catalyzes the insertion of molybdate into adenylated molybdopterin with the concomitant release of AMP.</text>
</comment>
<dbReference type="SUPFAM" id="SSF63882">
    <property type="entry name" value="MoeA N-terminal region -like"/>
    <property type="match status" value="1"/>
</dbReference>
<evidence type="ECO:0000259" key="5">
    <source>
        <dbReference type="SMART" id="SM00852"/>
    </source>
</evidence>
<dbReference type="PANTHER" id="PTHR10192">
    <property type="entry name" value="MOLYBDOPTERIN BIOSYNTHESIS PROTEIN"/>
    <property type="match status" value="1"/>
</dbReference>
<dbReference type="InterPro" id="IPR038987">
    <property type="entry name" value="MoeA-like"/>
</dbReference>
<dbReference type="EMBL" id="CP049075">
    <property type="protein sequence ID" value="QLI05306.1"/>
    <property type="molecule type" value="Genomic_DNA"/>
</dbReference>
<dbReference type="UniPathway" id="UPA00344"/>
<organism evidence="6 7">
    <name type="scientific">Candidatus Campylobacter infans</name>
    <dbReference type="NCBI Taxonomy" id="2561898"/>
    <lineage>
        <taxon>Bacteria</taxon>
        <taxon>Pseudomonadati</taxon>
        <taxon>Campylobacterota</taxon>
        <taxon>Epsilonproteobacteria</taxon>
        <taxon>Campylobacterales</taxon>
        <taxon>Campylobacteraceae</taxon>
        <taxon>Campylobacter</taxon>
    </lineage>
</organism>
<evidence type="ECO:0000256" key="3">
    <source>
        <dbReference type="ARBA" id="ARBA00047317"/>
    </source>
</evidence>
<dbReference type="RefSeq" id="WP_179975826.1">
    <property type="nucleotide sequence ID" value="NZ_CP049075.1"/>
</dbReference>
<dbReference type="PANTHER" id="PTHR10192:SF5">
    <property type="entry name" value="GEPHYRIN"/>
    <property type="match status" value="1"/>
</dbReference>
<accession>A0A7H9CGU2</accession>
<dbReference type="Gene3D" id="3.40.980.10">
    <property type="entry name" value="MoaB/Mog-like domain"/>
    <property type="match status" value="1"/>
</dbReference>
<comment type="similarity">
    <text evidence="2 4">Belongs to the MoeA family.</text>
</comment>
<dbReference type="SUPFAM" id="SSF53218">
    <property type="entry name" value="Molybdenum cofactor biosynthesis proteins"/>
    <property type="match status" value="1"/>
</dbReference>
<dbReference type="GO" id="GO:0006777">
    <property type="term" value="P:Mo-molybdopterin cofactor biosynthetic process"/>
    <property type="evidence" value="ECO:0007669"/>
    <property type="project" value="UniProtKB-UniRule"/>
</dbReference>
<dbReference type="EC" id="2.10.1.1" evidence="4"/>
<keyword evidence="4" id="KW-0500">Molybdenum</keyword>
<dbReference type="CDD" id="cd00887">
    <property type="entry name" value="MoeA"/>
    <property type="match status" value="1"/>
</dbReference>
<feature type="domain" description="MoaB/Mog" evidence="5">
    <location>
        <begin position="172"/>
        <end position="310"/>
    </location>
</feature>
<sequence>MGLDEILKLICEIEIKRQRVNVGLFDALGYVFASDIYALRDLPSFDNSALDGYAFAYDDKNIPLKVCASVLAGDMNEYKISKGECYKTMTGAPFAEGCDTLVAIEHANFNENGELLIPGDIKKGNALKLRGEELKKGELLFRAGQILNPSAITMLAAQGIAEISVFAKPRLCVFCTGSEIKEPGEVASNKQIYNSNASAILSLLASNHYGANYLGIIKDNKSSISQTLQHALNSADIVITSGGASKGDADYMASVLGELGFEALFNSIAFRPASPTKLFKKDEKFVLVSPGNPLSCFVACYFVLLTLIRHFLGYKNPLAKTQNATLKSTLHFKSGRDNLIIGSVKDGVFSPYNDGKFSPSQILPLIKSNAFSIANDGISVLEANSKIKIYKF</sequence>
<dbReference type="InterPro" id="IPR005110">
    <property type="entry name" value="MoeA_linker/N"/>
</dbReference>
<gene>
    <name evidence="6" type="primary">moeA2</name>
    <name evidence="6" type="ORF">CINF_0790</name>
</gene>
<dbReference type="Gene3D" id="2.40.340.10">
    <property type="entry name" value="MoeA, C-terminal, domain IV"/>
    <property type="match status" value="1"/>
</dbReference>
<comment type="cofactor">
    <cofactor evidence="4">
        <name>Mg(2+)</name>
        <dbReference type="ChEBI" id="CHEBI:18420"/>
    </cofactor>
</comment>
<evidence type="ECO:0000256" key="4">
    <source>
        <dbReference type="RuleBase" id="RU365090"/>
    </source>
</evidence>
<dbReference type="Pfam" id="PF03453">
    <property type="entry name" value="MoeA_N"/>
    <property type="match status" value="1"/>
</dbReference>
<comment type="catalytic activity">
    <reaction evidence="3">
        <text>adenylyl-molybdopterin + molybdate = Mo-molybdopterin + AMP + H(+)</text>
        <dbReference type="Rhea" id="RHEA:35047"/>
        <dbReference type="ChEBI" id="CHEBI:15378"/>
        <dbReference type="ChEBI" id="CHEBI:36264"/>
        <dbReference type="ChEBI" id="CHEBI:62727"/>
        <dbReference type="ChEBI" id="CHEBI:71302"/>
        <dbReference type="ChEBI" id="CHEBI:456215"/>
        <dbReference type="EC" id="2.10.1.1"/>
    </reaction>
</comment>
<comment type="pathway">
    <text evidence="4">Cofactor biosynthesis; molybdopterin biosynthesis.</text>
</comment>
<dbReference type="Gene3D" id="2.170.190.11">
    <property type="entry name" value="Molybdopterin biosynthesis moea protein, domain 3"/>
    <property type="match status" value="1"/>
</dbReference>
<keyword evidence="4 6" id="KW-0808">Transferase</keyword>
<keyword evidence="7" id="KW-1185">Reference proteome</keyword>
<dbReference type="InterPro" id="IPR036135">
    <property type="entry name" value="MoeA_linker/N_sf"/>
</dbReference>
<reference evidence="6 7" key="1">
    <citation type="submission" date="2020-02" db="EMBL/GenBank/DDBJ databases">
        <title>Complete genome sequence of the novel Campylobacter species Candidatus Campylobacter infans.</title>
        <authorList>
            <person name="Duim B."/>
            <person name="Zomer A."/>
            <person name="van der Graaf L."/>
            <person name="Wagenaar J."/>
        </authorList>
    </citation>
    <scope>NUCLEOTIDE SEQUENCE [LARGE SCALE GENOMIC DNA]</scope>
    <source>
        <strain evidence="6 7">19S00001</strain>
    </source>
</reference>
<dbReference type="SMART" id="SM00852">
    <property type="entry name" value="MoCF_biosynth"/>
    <property type="match status" value="1"/>
</dbReference>
<evidence type="ECO:0000313" key="7">
    <source>
        <dbReference type="Proteomes" id="UP000509414"/>
    </source>
</evidence>
<dbReference type="GO" id="GO:0046872">
    <property type="term" value="F:metal ion binding"/>
    <property type="evidence" value="ECO:0007669"/>
    <property type="project" value="UniProtKB-UniRule"/>
</dbReference>
<dbReference type="GO" id="GO:0005829">
    <property type="term" value="C:cytosol"/>
    <property type="evidence" value="ECO:0007669"/>
    <property type="project" value="TreeGrafter"/>
</dbReference>
<keyword evidence="4" id="KW-0460">Magnesium</keyword>
<dbReference type="Proteomes" id="UP000509414">
    <property type="component" value="Chromosome"/>
</dbReference>
<dbReference type="GO" id="GO:0061599">
    <property type="term" value="F:molybdopterin molybdotransferase activity"/>
    <property type="evidence" value="ECO:0007669"/>
    <property type="project" value="UniProtKB-UniRule"/>
</dbReference>
<evidence type="ECO:0000256" key="2">
    <source>
        <dbReference type="ARBA" id="ARBA00010763"/>
    </source>
</evidence>
<dbReference type="InterPro" id="IPR036425">
    <property type="entry name" value="MoaB/Mog-like_dom_sf"/>
</dbReference>